<reference evidence="3" key="1">
    <citation type="submission" date="2025-08" db="UniProtKB">
        <authorList>
            <consortium name="RefSeq"/>
        </authorList>
    </citation>
    <scope>IDENTIFICATION</scope>
    <source>
        <strain evidence="3">Tuebingen</strain>
        <tissue evidence="3">Fibroblasts and whole tissue</tissue>
    </source>
</reference>
<dbReference type="PROSITE" id="PS50835">
    <property type="entry name" value="IG_LIKE"/>
    <property type="match status" value="1"/>
</dbReference>
<gene>
    <name evidence="3" type="primary">LOC110438256</name>
</gene>
<evidence type="ECO:0000259" key="1">
    <source>
        <dbReference type="PROSITE" id="PS50835"/>
    </source>
</evidence>
<dbReference type="Gene3D" id="2.60.40.10">
    <property type="entry name" value="Immunoglobulins"/>
    <property type="match status" value="2"/>
</dbReference>
<dbReference type="CDD" id="cd00096">
    <property type="entry name" value="Ig"/>
    <property type="match status" value="1"/>
</dbReference>
<accession>A0A8M9P4G8</accession>
<evidence type="ECO:0000313" key="2">
    <source>
        <dbReference type="Proteomes" id="UP000000437"/>
    </source>
</evidence>
<dbReference type="KEGG" id="dre:110438256"/>
<dbReference type="Proteomes" id="UP000000437">
    <property type="component" value="Chromosome 22"/>
</dbReference>
<dbReference type="PANTHER" id="PTHR21063">
    <property type="entry name" value="LFA-3"/>
    <property type="match status" value="1"/>
</dbReference>
<dbReference type="InterPro" id="IPR007110">
    <property type="entry name" value="Ig-like_dom"/>
</dbReference>
<dbReference type="SUPFAM" id="SSF48726">
    <property type="entry name" value="Immunoglobulin"/>
    <property type="match status" value="2"/>
</dbReference>
<dbReference type="RefSeq" id="XP_021325127.2">
    <property type="nucleotide sequence ID" value="XM_021469452.3"/>
</dbReference>
<protein>
    <recommendedName>
        <fullName evidence="1">Ig-like domain-containing protein</fullName>
    </recommendedName>
</protein>
<dbReference type="OrthoDB" id="8741746at2759"/>
<dbReference type="PANTHER" id="PTHR21063:SF4">
    <property type="entry name" value="CD48 ANTIGEN-RELATED"/>
    <property type="match status" value="1"/>
</dbReference>
<dbReference type="InterPro" id="IPR013783">
    <property type="entry name" value="Ig-like_fold"/>
</dbReference>
<evidence type="ECO:0000313" key="3">
    <source>
        <dbReference type="RefSeq" id="XP_021325127.2"/>
    </source>
</evidence>
<dbReference type="AlphaFoldDB" id="A0A8M9P4G8"/>
<keyword evidence="2" id="KW-1185">Reference proteome</keyword>
<proteinExistence type="predicted"/>
<name>A0A8M9P4G8_DANRE</name>
<dbReference type="FunCoup" id="A0A8M9P4G8">
    <property type="interactions" value="12"/>
</dbReference>
<dbReference type="InterPro" id="IPR036179">
    <property type="entry name" value="Ig-like_dom_sf"/>
</dbReference>
<organism evidence="2 3">
    <name type="scientific">Danio rerio</name>
    <name type="common">Zebrafish</name>
    <name type="synonym">Brachydanio rerio</name>
    <dbReference type="NCBI Taxonomy" id="7955"/>
    <lineage>
        <taxon>Eukaryota</taxon>
        <taxon>Metazoa</taxon>
        <taxon>Chordata</taxon>
        <taxon>Craniata</taxon>
        <taxon>Vertebrata</taxon>
        <taxon>Euteleostomi</taxon>
        <taxon>Actinopterygii</taxon>
        <taxon>Neopterygii</taxon>
        <taxon>Teleostei</taxon>
        <taxon>Ostariophysi</taxon>
        <taxon>Cypriniformes</taxon>
        <taxon>Danionidae</taxon>
        <taxon>Danioninae</taxon>
        <taxon>Danio</taxon>
    </lineage>
</organism>
<sequence>MIHLIVFNLTLLQLFGVSDAVTEKPVMDGESVTLEIQRDGDIEWKFGDRNILIAQINSNKITLYDEALGGVFRGRLKLDQTGSLTINNTRIKDSGDYKAINTRSAQLLVTFKLTVHAPPSIPVISTYLSPCPNTSSESRCVLLCSVVNVRFVSLSWYKGNSVLSSISASDLSISLSLPLEVEIQDKNTYSCVVKNPISNQTTHLDINTQCKTCSDGLCRNAVILLALSAVLGVAVVALLVYEFKSRCLRKEESVQEEAKHTYTSLDFTQ</sequence>